<name>T1B3U3_9ZZZZ</name>
<dbReference type="PANTHER" id="PTHR30026">
    <property type="entry name" value="OUTER MEMBRANE PROTEIN TOLC"/>
    <property type="match status" value="1"/>
</dbReference>
<evidence type="ECO:0000256" key="2">
    <source>
        <dbReference type="ARBA" id="ARBA00022448"/>
    </source>
</evidence>
<comment type="subcellular location">
    <subcellularLocation>
        <location evidence="1">Cell outer membrane</location>
    </subcellularLocation>
</comment>
<dbReference type="GO" id="GO:0015288">
    <property type="term" value="F:porin activity"/>
    <property type="evidence" value="ECO:0007669"/>
    <property type="project" value="TreeGrafter"/>
</dbReference>
<sequence length="174" mass="18509">QIGIEFSLPLFSGGGDEARIHQAEYQSIAAQDAVEQASRSAVQQARDAYLGVISGIANVRALRQALASSRISYVATMAGYKVGTQTEVDVLNALSTLVAAQTNYASSRYNYIDSIVALQYAAGTLHPQEVATIDSWLTKTVRVAPGRITPSGMTPPPTPKNPPLPMNPPAPKKK</sequence>
<dbReference type="Pfam" id="PF02321">
    <property type="entry name" value="OEP"/>
    <property type="match status" value="1"/>
</dbReference>
<feature type="region of interest" description="Disordered" evidence="7">
    <location>
        <begin position="146"/>
        <end position="174"/>
    </location>
</feature>
<keyword evidence="4" id="KW-0812">Transmembrane</keyword>
<keyword evidence="3" id="KW-1134">Transmembrane beta strand</keyword>
<feature type="non-terminal residue" evidence="8">
    <location>
        <position position="1"/>
    </location>
</feature>
<organism evidence="8">
    <name type="scientific">mine drainage metagenome</name>
    <dbReference type="NCBI Taxonomy" id="410659"/>
    <lineage>
        <taxon>unclassified sequences</taxon>
        <taxon>metagenomes</taxon>
        <taxon>ecological metagenomes</taxon>
    </lineage>
</organism>
<comment type="caution">
    <text evidence="8">The sequence shown here is derived from an EMBL/GenBank/DDBJ whole genome shotgun (WGS) entry which is preliminary data.</text>
</comment>
<dbReference type="GO" id="GO:0015562">
    <property type="term" value="F:efflux transmembrane transporter activity"/>
    <property type="evidence" value="ECO:0007669"/>
    <property type="project" value="InterPro"/>
</dbReference>
<evidence type="ECO:0000256" key="7">
    <source>
        <dbReference type="SAM" id="MobiDB-lite"/>
    </source>
</evidence>
<protein>
    <submittedName>
        <fullName evidence="8">Outer membrane efflux protein</fullName>
    </submittedName>
</protein>
<feature type="compositionally biased region" description="Pro residues" evidence="7">
    <location>
        <begin position="153"/>
        <end position="174"/>
    </location>
</feature>
<dbReference type="SUPFAM" id="SSF56954">
    <property type="entry name" value="Outer membrane efflux proteins (OEP)"/>
    <property type="match status" value="1"/>
</dbReference>
<dbReference type="EMBL" id="AUZX01006567">
    <property type="protein sequence ID" value="EQD63243.1"/>
    <property type="molecule type" value="Genomic_DNA"/>
</dbReference>
<evidence type="ECO:0000256" key="4">
    <source>
        <dbReference type="ARBA" id="ARBA00022692"/>
    </source>
</evidence>
<keyword evidence="5" id="KW-0472">Membrane</keyword>
<dbReference type="Gene3D" id="1.20.1600.10">
    <property type="entry name" value="Outer membrane efflux proteins (OEP)"/>
    <property type="match status" value="1"/>
</dbReference>
<dbReference type="PANTHER" id="PTHR30026:SF20">
    <property type="entry name" value="OUTER MEMBRANE PROTEIN TOLC"/>
    <property type="match status" value="1"/>
</dbReference>
<evidence type="ECO:0000313" key="8">
    <source>
        <dbReference type="EMBL" id="EQD63243.1"/>
    </source>
</evidence>
<proteinExistence type="predicted"/>
<gene>
    <name evidence="8" type="ORF">B1A_09228</name>
</gene>
<dbReference type="AlphaFoldDB" id="T1B3U3"/>
<accession>T1B3U3</accession>
<dbReference type="GO" id="GO:1990281">
    <property type="term" value="C:efflux pump complex"/>
    <property type="evidence" value="ECO:0007669"/>
    <property type="project" value="TreeGrafter"/>
</dbReference>
<dbReference type="InterPro" id="IPR003423">
    <property type="entry name" value="OMP_efflux"/>
</dbReference>
<reference evidence="8" key="1">
    <citation type="submission" date="2013-08" db="EMBL/GenBank/DDBJ databases">
        <authorList>
            <person name="Mendez C."/>
            <person name="Richter M."/>
            <person name="Ferrer M."/>
            <person name="Sanchez J."/>
        </authorList>
    </citation>
    <scope>NUCLEOTIDE SEQUENCE</scope>
</reference>
<evidence type="ECO:0000256" key="3">
    <source>
        <dbReference type="ARBA" id="ARBA00022452"/>
    </source>
</evidence>
<dbReference type="InterPro" id="IPR051906">
    <property type="entry name" value="TolC-like"/>
</dbReference>
<keyword evidence="2" id="KW-0813">Transport</keyword>
<evidence type="ECO:0000256" key="6">
    <source>
        <dbReference type="ARBA" id="ARBA00023237"/>
    </source>
</evidence>
<dbReference type="GO" id="GO:0009279">
    <property type="term" value="C:cell outer membrane"/>
    <property type="evidence" value="ECO:0007669"/>
    <property type="project" value="UniProtKB-SubCell"/>
</dbReference>
<keyword evidence="6" id="KW-0998">Cell outer membrane</keyword>
<evidence type="ECO:0000256" key="5">
    <source>
        <dbReference type="ARBA" id="ARBA00023136"/>
    </source>
</evidence>
<evidence type="ECO:0000256" key="1">
    <source>
        <dbReference type="ARBA" id="ARBA00004442"/>
    </source>
</evidence>
<reference evidence="8" key="2">
    <citation type="journal article" date="2014" name="ISME J.">
        <title>Microbial stratification in low pH oxic and suboxic macroscopic growths along an acid mine drainage.</title>
        <authorList>
            <person name="Mendez-Garcia C."/>
            <person name="Mesa V."/>
            <person name="Sprenger R.R."/>
            <person name="Richter M."/>
            <person name="Diez M.S."/>
            <person name="Solano J."/>
            <person name="Bargiela R."/>
            <person name="Golyshina O.V."/>
            <person name="Manteca A."/>
            <person name="Ramos J.L."/>
            <person name="Gallego J.R."/>
            <person name="Llorente I."/>
            <person name="Martins Dos Santos V.A."/>
            <person name="Jensen O.N."/>
            <person name="Pelaez A.I."/>
            <person name="Sanchez J."/>
            <person name="Ferrer M."/>
        </authorList>
    </citation>
    <scope>NUCLEOTIDE SEQUENCE</scope>
</reference>